<dbReference type="SUPFAM" id="SSF49401">
    <property type="entry name" value="Bacterial adhesins"/>
    <property type="match status" value="1"/>
</dbReference>
<accession>B2VGZ4</accession>
<dbReference type="GO" id="GO:0009289">
    <property type="term" value="C:pilus"/>
    <property type="evidence" value="ECO:0007669"/>
    <property type="project" value="InterPro"/>
</dbReference>
<dbReference type="HOGENOM" id="CLU_088965_4_1_6"/>
<proteinExistence type="predicted"/>
<organism evidence="1 2">
    <name type="scientific">Erwinia tasmaniensis (strain DSM 17950 / CFBP 7177 / CIP 109463 / NCPPB 4357 / Et1/99)</name>
    <dbReference type="NCBI Taxonomy" id="465817"/>
    <lineage>
        <taxon>Bacteria</taxon>
        <taxon>Pseudomonadati</taxon>
        <taxon>Pseudomonadota</taxon>
        <taxon>Gammaproteobacteria</taxon>
        <taxon>Enterobacterales</taxon>
        <taxon>Erwiniaceae</taxon>
        <taxon>Erwinia</taxon>
    </lineage>
</organism>
<dbReference type="InterPro" id="IPR036937">
    <property type="entry name" value="Adhesion_dom_fimbrial_sf"/>
</dbReference>
<dbReference type="STRING" id="465817.ETA_02600"/>
<protein>
    <submittedName>
        <fullName evidence="1">MrfB protein</fullName>
    </submittedName>
</protein>
<keyword evidence="2" id="KW-1185">Reference proteome</keyword>
<dbReference type="AlphaFoldDB" id="B2VGZ4"/>
<dbReference type="PANTHER" id="PTHR33420:SF12">
    <property type="entry name" value="FIMBRIN-LIKE PROTEIN FIMI-RELATED"/>
    <property type="match status" value="1"/>
</dbReference>
<dbReference type="Gene3D" id="2.60.40.1090">
    <property type="entry name" value="Fimbrial-type adhesion domain"/>
    <property type="match status" value="1"/>
</dbReference>
<evidence type="ECO:0000313" key="2">
    <source>
        <dbReference type="Proteomes" id="UP000001726"/>
    </source>
</evidence>
<dbReference type="EMBL" id="CU468135">
    <property type="protein sequence ID" value="CAO95306.1"/>
    <property type="molecule type" value="Genomic_DNA"/>
</dbReference>
<dbReference type="KEGG" id="eta:ETA_02600"/>
<dbReference type="Proteomes" id="UP000001726">
    <property type="component" value="Chromosome"/>
</dbReference>
<dbReference type="eggNOG" id="COG3539">
    <property type="taxonomic scope" value="Bacteria"/>
</dbReference>
<reference evidence="1 2" key="1">
    <citation type="journal article" date="2008" name="Environ. Microbiol.">
        <title>The genome of Erwinia tasmaniensis strain Et1/99, a non-pathogenic bacterium in the genus Erwinia.</title>
        <authorList>
            <person name="Kube M."/>
            <person name="Migdoll A.M."/>
            <person name="Mueller I."/>
            <person name="Kuhl H."/>
            <person name="Beck A."/>
            <person name="Reinhardt R."/>
            <person name="Geider K."/>
        </authorList>
    </citation>
    <scope>NUCLEOTIDE SEQUENCE [LARGE SCALE GENOMIC DNA]</scope>
    <source>
        <strain evidence="2">DSM 17950 / CFBP 7177 / CIP 109463 / NCPPB 4357 / Et1/99</strain>
    </source>
</reference>
<dbReference type="InterPro" id="IPR050263">
    <property type="entry name" value="Bact_Fimbrial_Adh_Pro"/>
</dbReference>
<dbReference type="PANTHER" id="PTHR33420">
    <property type="entry name" value="FIMBRIAL SUBUNIT ELFA-RELATED"/>
    <property type="match status" value="1"/>
</dbReference>
<dbReference type="GO" id="GO:0043709">
    <property type="term" value="P:cell adhesion involved in single-species biofilm formation"/>
    <property type="evidence" value="ECO:0007669"/>
    <property type="project" value="TreeGrafter"/>
</dbReference>
<dbReference type="InterPro" id="IPR008966">
    <property type="entry name" value="Adhesion_dom_sf"/>
</dbReference>
<name>B2VGZ4_ERWT9</name>
<gene>
    <name evidence="1" type="primary">mrfB</name>
    <name evidence="1" type="ordered locus">ETA_02600</name>
</gene>
<sequence>MRSHPHALSMTLLVIRVMTQKHYRVVSLSLLIISAAIFFVPQALATLSGKGIVNMEGAIMDSACAIAAESRDQTIDMDTVPVGNIVREGYGPAKSFSLKLIHCELDKSHPKSPQWRNFQVMFDGEVDGNLFGINGEAAGIALEIKDTLGNIAKPGEAMPLREIIPGSLKLDYMLRLVSNNKVLKPGPFNSSVRFKMDYY</sequence>
<evidence type="ECO:0000313" key="1">
    <source>
        <dbReference type="EMBL" id="CAO95306.1"/>
    </source>
</evidence>